<gene>
    <name evidence="2" type="ORF">NDU88_002412</name>
</gene>
<proteinExistence type="predicted"/>
<dbReference type="EMBL" id="JANPWB010000009">
    <property type="protein sequence ID" value="KAJ1149605.1"/>
    <property type="molecule type" value="Genomic_DNA"/>
</dbReference>
<evidence type="ECO:0000313" key="3">
    <source>
        <dbReference type="Proteomes" id="UP001066276"/>
    </source>
</evidence>
<protein>
    <submittedName>
        <fullName evidence="2">Uncharacterized protein</fullName>
    </submittedName>
</protein>
<dbReference type="AlphaFoldDB" id="A0AAV7RDP6"/>
<reference evidence="2" key="1">
    <citation type="journal article" date="2022" name="bioRxiv">
        <title>Sequencing and chromosome-scale assembly of the giantPleurodeles waltlgenome.</title>
        <authorList>
            <person name="Brown T."/>
            <person name="Elewa A."/>
            <person name="Iarovenko S."/>
            <person name="Subramanian E."/>
            <person name="Araus A.J."/>
            <person name="Petzold A."/>
            <person name="Susuki M."/>
            <person name="Suzuki K.-i.T."/>
            <person name="Hayashi T."/>
            <person name="Toyoda A."/>
            <person name="Oliveira C."/>
            <person name="Osipova E."/>
            <person name="Leigh N.D."/>
            <person name="Simon A."/>
            <person name="Yun M.H."/>
        </authorList>
    </citation>
    <scope>NUCLEOTIDE SEQUENCE</scope>
    <source>
        <strain evidence="2">20211129_DDA</strain>
        <tissue evidence="2">Liver</tissue>
    </source>
</reference>
<evidence type="ECO:0000313" key="2">
    <source>
        <dbReference type="EMBL" id="KAJ1149605.1"/>
    </source>
</evidence>
<keyword evidence="3" id="KW-1185">Reference proteome</keyword>
<feature type="compositionally biased region" description="Polar residues" evidence="1">
    <location>
        <begin position="143"/>
        <end position="154"/>
    </location>
</feature>
<dbReference type="Proteomes" id="UP001066276">
    <property type="component" value="Chromosome 5"/>
</dbReference>
<accession>A0AAV7RDP6</accession>
<feature type="region of interest" description="Disordered" evidence="1">
    <location>
        <begin position="131"/>
        <end position="155"/>
    </location>
</feature>
<organism evidence="2 3">
    <name type="scientific">Pleurodeles waltl</name>
    <name type="common">Iberian ribbed newt</name>
    <dbReference type="NCBI Taxonomy" id="8319"/>
    <lineage>
        <taxon>Eukaryota</taxon>
        <taxon>Metazoa</taxon>
        <taxon>Chordata</taxon>
        <taxon>Craniata</taxon>
        <taxon>Vertebrata</taxon>
        <taxon>Euteleostomi</taxon>
        <taxon>Amphibia</taxon>
        <taxon>Batrachia</taxon>
        <taxon>Caudata</taxon>
        <taxon>Salamandroidea</taxon>
        <taxon>Salamandridae</taxon>
        <taxon>Pleurodelinae</taxon>
        <taxon>Pleurodeles</taxon>
    </lineage>
</organism>
<sequence length="200" mass="20099">MAGEHGAVVSLFHLQLTPLNLRPPSSSDRVGVAPRPSAAPPGLHSVLLTSQSLCSSTPAPAGGTGQEPGRFSFGPGIGESRTQGAFSVSRPGPCSLKRPLQHPASPGLWPNSYGVPGLSCSSASCMARSCPQPPGPVGKRSTGAPSHSTATSGGPTPHLHAALKAPVHGLIGRGSSVGPSCIFAAFSGLVPHLWTLLCAQ</sequence>
<feature type="compositionally biased region" description="Polar residues" evidence="1">
    <location>
        <begin position="47"/>
        <end position="58"/>
    </location>
</feature>
<comment type="caution">
    <text evidence="2">The sequence shown here is derived from an EMBL/GenBank/DDBJ whole genome shotgun (WGS) entry which is preliminary data.</text>
</comment>
<name>A0AAV7RDP6_PLEWA</name>
<evidence type="ECO:0000256" key="1">
    <source>
        <dbReference type="SAM" id="MobiDB-lite"/>
    </source>
</evidence>
<feature type="region of interest" description="Disordered" evidence="1">
    <location>
        <begin position="20"/>
        <end position="99"/>
    </location>
</feature>